<protein>
    <recommendedName>
        <fullName evidence="3">Reverse transcriptase domain-containing protein</fullName>
    </recommendedName>
</protein>
<dbReference type="Proteomes" id="UP000237000">
    <property type="component" value="Unassembled WGS sequence"/>
</dbReference>
<feature type="non-terminal residue" evidence="1">
    <location>
        <position position="1"/>
    </location>
</feature>
<evidence type="ECO:0008006" key="3">
    <source>
        <dbReference type="Google" id="ProtNLM"/>
    </source>
</evidence>
<dbReference type="AlphaFoldDB" id="A0A2P5G1F3"/>
<sequence length="167" mass="19094">AEAESNLLSVCAKDSPRISHLFFADDSLVFTRATIQDAEILHRILSWYERASSQKINLEKSVITLSLNTDISTTQAILQILGLTSVQSHDRYLGLPSVVSRNKRKTFEYILERIRKRVQSWRRGLFSSGGREILIKAVLQSIPTYVMSIFKLPYGLCKEIRSLFLNF</sequence>
<comment type="caution">
    <text evidence="1">The sequence shown here is derived from an EMBL/GenBank/DDBJ whole genome shotgun (WGS) entry which is preliminary data.</text>
</comment>
<evidence type="ECO:0000313" key="2">
    <source>
        <dbReference type="Proteomes" id="UP000237000"/>
    </source>
</evidence>
<dbReference type="EMBL" id="JXTC01000001">
    <property type="protein sequence ID" value="POO03847.1"/>
    <property type="molecule type" value="Genomic_DNA"/>
</dbReference>
<evidence type="ECO:0000313" key="1">
    <source>
        <dbReference type="EMBL" id="POO03847.1"/>
    </source>
</evidence>
<proteinExistence type="predicted"/>
<name>A0A2P5G1F3_TREOI</name>
<dbReference type="STRING" id="63057.A0A2P5G1F3"/>
<dbReference type="PANTHER" id="PTHR33116:SF86">
    <property type="entry name" value="REVERSE TRANSCRIPTASE DOMAIN-CONTAINING PROTEIN"/>
    <property type="match status" value="1"/>
</dbReference>
<organism evidence="1 2">
    <name type="scientific">Trema orientale</name>
    <name type="common">Charcoal tree</name>
    <name type="synonym">Celtis orientalis</name>
    <dbReference type="NCBI Taxonomy" id="63057"/>
    <lineage>
        <taxon>Eukaryota</taxon>
        <taxon>Viridiplantae</taxon>
        <taxon>Streptophyta</taxon>
        <taxon>Embryophyta</taxon>
        <taxon>Tracheophyta</taxon>
        <taxon>Spermatophyta</taxon>
        <taxon>Magnoliopsida</taxon>
        <taxon>eudicotyledons</taxon>
        <taxon>Gunneridae</taxon>
        <taxon>Pentapetalae</taxon>
        <taxon>rosids</taxon>
        <taxon>fabids</taxon>
        <taxon>Rosales</taxon>
        <taxon>Cannabaceae</taxon>
        <taxon>Trema</taxon>
    </lineage>
</organism>
<accession>A0A2P5G1F3</accession>
<dbReference type="InParanoid" id="A0A2P5G1F3"/>
<gene>
    <name evidence="1" type="ORF">TorRG33x02_001510</name>
</gene>
<keyword evidence="2" id="KW-1185">Reference proteome</keyword>
<dbReference type="OrthoDB" id="1166703at2759"/>
<dbReference type="PANTHER" id="PTHR33116">
    <property type="entry name" value="REVERSE TRANSCRIPTASE ZINC-BINDING DOMAIN-CONTAINING PROTEIN-RELATED-RELATED"/>
    <property type="match status" value="1"/>
</dbReference>
<reference evidence="2" key="1">
    <citation type="submission" date="2016-06" db="EMBL/GenBank/DDBJ databases">
        <title>Parallel loss of symbiosis genes in relatives of nitrogen-fixing non-legume Parasponia.</title>
        <authorList>
            <person name="Van Velzen R."/>
            <person name="Holmer R."/>
            <person name="Bu F."/>
            <person name="Rutten L."/>
            <person name="Van Zeijl A."/>
            <person name="Liu W."/>
            <person name="Santuari L."/>
            <person name="Cao Q."/>
            <person name="Sharma T."/>
            <person name="Shen D."/>
            <person name="Roswanjaya Y."/>
            <person name="Wardhani T."/>
            <person name="Kalhor M.S."/>
            <person name="Jansen J."/>
            <person name="Van den Hoogen J."/>
            <person name="Gungor B."/>
            <person name="Hartog M."/>
            <person name="Hontelez J."/>
            <person name="Verver J."/>
            <person name="Yang W.-C."/>
            <person name="Schijlen E."/>
            <person name="Repin R."/>
            <person name="Schilthuizen M."/>
            <person name="Schranz E."/>
            <person name="Heidstra R."/>
            <person name="Miyata K."/>
            <person name="Fedorova E."/>
            <person name="Kohlen W."/>
            <person name="Bisseling T."/>
            <person name="Smit S."/>
            <person name="Geurts R."/>
        </authorList>
    </citation>
    <scope>NUCLEOTIDE SEQUENCE [LARGE SCALE GENOMIC DNA]</scope>
    <source>
        <strain evidence="2">cv. RG33-2</strain>
    </source>
</reference>